<feature type="chain" id="PRO_5012238571" evidence="1">
    <location>
        <begin position="20"/>
        <end position="670"/>
    </location>
</feature>
<dbReference type="EMBL" id="CP022129">
    <property type="protein sequence ID" value="ASF44836.1"/>
    <property type="molecule type" value="Genomic_DNA"/>
</dbReference>
<feature type="signal peptide" evidence="1">
    <location>
        <begin position="1"/>
        <end position="19"/>
    </location>
</feature>
<dbReference type="Gene3D" id="2.60.40.10">
    <property type="entry name" value="Immunoglobulins"/>
    <property type="match status" value="2"/>
</dbReference>
<keyword evidence="3" id="KW-1185">Reference proteome</keyword>
<protein>
    <submittedName>
        <fullName evidence="2">Uncharacterized protein</fullName>
    </submittedName>
</protein>
<dbReference type="OrthoDB" id="259335at2"/>
<name>A0A1Z4BU34_9GAMM</name>
<dbReference type="SUPFAM" id="SSF49313">
    <property type="entry name" value="Cadherin-like"/>
    <property type="match status" value="2"/>
</dbReference>
<dbReference type="Pfam" id="PF05345">
    <property type="entry name" value="He_PIG"/>
    <property type="match status" value="2"/>
</dbReference>
<dbReference type="Proteomes" id="UP000197019">
    <property type="component" value="Chromosome"/>
</dbReference>
<dbReference type="GO" id="GO:0005509">
    <property type="term" value="F:calcium ion binding"/>
    <property type="evidence" value="ECO:0007669"/>
    <property type="project" value="InterPro"/>
</dbReference>
<dbReference type="PANTHER" id="PTHR37494:SF1">
    <property type="entry name" value="STAPHYLOCOCCUS AUREUS SURFACE PROTEIN A"/>
    <property type="match status" value="1"/>
</dbReference>
<reference evidence="2 3" key="1">
    <citation type="submission" date="2017-06" db="EMBL/GenBank/DDBJ databases">
        <title>Genome Sequencing of the methanotroph Methylovulum psychrotolerants str. HV10-M2 isolated from a high-altitude environment.</title>
        <authorList>
            <person name="Mateos-Rivera A."/>
        </authorList>
    </citation>
    <scope>NUCLEOTIDE SEQUENCE [LARGE SCALE GENOMIC DNA]</scope>
    <source>
        <strain evidence="2 3">HV10_M2</strain>
    </source>
</reference>
<keyword evidence="1" id="KW-0732">Signal</keyword>
<sequence length="670" mass="70316">MKKLLPLLCLYALSPMAQASTAYGSLSNFDAVNDTGEDTHGFEIEIDDVHSTQIQYTYDWNHYGHPTITEDNSDPAHPKTFVRYESKKDAAGNYLSYTAMPAGPFPPTQGHQCTNPAVNIGCEHFGVSYSAPGIIKYHWLIDNPSAPGNLVLGPEVLMSAPSWTYQPPVAAQPAKVVAVIPAPPVPPVKEFGVPSWVKVIKTQLHSNIKLPLDDLSSADKNGDGKADWTNGEPAQVETEWYLLQAQTNGLNKAKLQLPGAAEPLNNGDEQITRRYEFYKYAGEPLSLDGETGEAMCDVVAKDGLHGIGKVDVTDASGNSYTYTCSTDVVVGDYTGAQMVGFDVAAPLGLIEHIEDGKINVAYTKRTVVAGGNTPYVTTVSGGTLPQGLAIDSGTGVLSGKPTEAGVFTFTVNATDADNAVISKNYTISIINPLALLPVISTTVLPAATEGAAYSSQLTATGGLPPYTWTATALPAGLQLSASGLLSGTPAVGSAGANIATYTVTDQAAKTDSKSLTLTISSVGNPACSQTDAPIKSIGRKFLVINSGLLASDHVWYTPTPAGTTFTGGTTTFLTGELVTFSGTLDGIGACHATTMVVKPKPNYSVADAGHAKISAFGSNYIMVGAKKIIWNSKTAYLLNAPAIQVGMKAVWRGKLDTASNTVLATKLTIN</sequence>
<evidence type="ECO:0000313" key="2">
    <source>
        <dbReference type="EMBL" id="ASF44836.1"/>
    </source>
</evidence>
<accession>A0A1Z4BU34</accession>
<evidence type="ECO:0000256" key="1">
    <source>
        <dbReference type="SAM" id="SignalP"/>
    </source>
</evidence>
<gene>
    <name evidence="2" type="ORF">CEK71_01460</name>
</gene>
<dbReference type="AlphaFoldDB" id="A0A1Z4BU34"/>
<dbReference type="GO" id="GO:0016020">
    <property type="term" value="C:membrane"/>
    <property type="evidence" value="ECO:0007669"/>
    <property type="project" value="InterPro"/>
</dbReference>
<dbReference type="RefSeq" id="WP_088617719.1">
    <property type="nucleotide sequence ID" value="NZ_CP022129.1"/>
</dbReference>
<dbReference type="InterPro" id="IPR013783">
    <property type="entry name" value="Ig-like_fold"/>
</dbReference>
<evidence type="ECO:0000313" key="3">
    <source>
        <dbReference type="Proteomes" id="UP000197019"/>
    </source>
</evidence>
<organism evidence="2 3">
    <name type="scientific">Methylovulum psychrotolerans</name>
    <dbReference type="NCBI Taxonomy" id="1704499"/>
    <lineage>
        <taxon>Bacteria</taxon>
        <taxon>Pseudomonadati</taxon>
        <taxon>Pseudomonadota</taxon>
        <taxon>Gammaproteobacteria</taxon>
        <taxon>Methylococcales</taxon>
        <taxon>Methylococcaceae</taxon>
        <taxon>Methylovulum</taxon>
    </lineage>
</organism>
<dbReference type="KEGG" id="mpsy:CEK71_01460"/>
<dbReference type="InterPro" id="IPR015919">
    <property type="entry name" value="Cadherin-like_sf"/>
</dbReference>
<proteinExistence type="predicted"/>
<dbReference type="PANTHER" id="PTHR37494">
    <property type="entry name" value="HEMAGGLUTININ"/>
    <property type="match status" value="1"/>
</dbReference>